<reference evidence="1 2" key="1">
    <citation type="submission" date="2018-03" db="EMBL/GenBank/DDBJ databases">
        <title>Whole genome sequencing of Histamine producing bacteria.</title>
        <authorList>
            <person name="Butler K."/>
        </authorList>
    </citation>
    <scope>NUCLEOTIDE SEQUENCE [LARGE SCALE GENOMIC DNA]</scope>
    <source>
        <strain evidence="1 2">ATCC 19614</strain>
    </source>
</reference>
<proteinExistence type="predicted"/>
<name>A0A2T3L7Z7_9GAMM</name>
<gene>
    <name evidence="1" type="ORF">C9J47_13575</name>
</gene>
<organism evidence="1 2">
    <name type="scientific">Photobacterium indicum</name>
    <dbReference type="NCBI Taxonomy" id="81447"/>
    <lineage>
        <taxon>Bacteria</taxon>
        <taxon>Pseudomonadati</taxon>
        <taxon>Pseudomonadota</taxon>
        <taxon>Gammaproteobacteria</taxon>
        <taxon>Vibrionales</taxon>
        <taxon>Vibrionaceae</taxon>
        <taxon>Photobacterium</taxon>
    </lineage>
</organism>
<comment type="caution">
    <text evidence="1">The sequence shown here is derived from an EMBL/GenBank/DDBJ whole genome shotgun (WGS) entry which is preliminary data.</text>
</comment>
<dbReference type="AlphaFoldDB" id="A0A2T3L7Z7"/>
<protein>
    <submittedName>
        <fullName evidence="1">Uncharacterized protein</fullName>
    </submittedName>
</protein>
<evidence type="ECO:0000313" key="2">
    <source>
        <dbReference type="Proteomes" id="UP000241803"/>
    </source>
</evidence>
<accession>A0A2T3L7Z7</accession>
<keyword evidence="2" id="KW-1185">Reference proteome</keyword>
<sequence length="320" mass="37198">MTNYNLEENESENLKKLILQVKFFEAYQRKKQYITEGAIKNNIDLISLLKVELYKSDFSFIDQLNVNKHLKLLKDDNKKNAHDVILNNLAGIGVCDKNNVMIRNAYSDYLEGKRVLIIGPSSGKQYKVDADVIIRFNCLGEEDTNVSYYSGEFFRNNKNEIVKLIESGVLHFAIINGNYVKQTKDIHPEILNKILPLNPFIMQISTPLLALPRTLYDLTCYGVKDIYITKIDFYTRFPLHSKHYKTTLSSVDEYLSSLSVHDLVSNYIISKRLVDRNNFKGDWYFDNLIKLGVYKYIHILEKNFNKSKIIHSHIALNHDV</sequence>
<dbReference type="Proteomes" id="UP000241803">
    <property type="component" value="Unassembled WGS sequence"/>
</dbReference>
<evidence type="ECO:0000313" key="1">
    <source>
        <dbReference type="EMBL" id="PSV46812.1"/>
    </source>
</evidence>
<dbReference type="EMBL" id="PYOC01000004">
    <property type="protein sequence ID" value="PSV46812.1"/>
    <property type="molecule type" value="Genomic_DNA"/>
</dbReference>
<dbReference type="RefSeq" id="WP_107254016.1">
    <property type="nucleotide sequence ID" value="NZ_PYOC01000004.1"/>
</dbReference>